<evidence type="ECO:0000313" key="2">
    <source>
        <dbReference type="EMBL" id="MCI4659495.1"/>
    </source>
</evidence>
<accession>A0AA41UH33</accession>
<dbReference type="Gene3D" id="3.40.630.30">
    <property type="match status" value="1"/>
</dbReference>
<dbReference type="AlphaFoldDB" id="A0AA41UH33"/>
<gene>
    <name evidence="2" type="ORF">MQH31_16965</name>
</gene>
<dbReference type="PROSITE" id="PS51186">
    <property type="entry name" value="GNAT"/>
    <property type="match status" value="1"/>
</dbReference>
<dbReference type="SUPFAM" id="SSF55729">
    <property type="entry name" value="Acyl-CoA N-acyltransferases (Nat)"/>
    <property type="match status" value="1"/>
</dbReference>
<sequence>MSFPHSDRLVFRNMTDADLDDMAGMLADADVMEYYPRPKNREEAQGWIDWNKRNYLEHGYGLWIIETTAGEFVGDCGLTWQAVNGRPELEVGYHVRAELQGRGYATEAASACLDFARDIVQAAHLVAIIHPDNRASRRVAEKIGLEFEEDDLGGAIDIRLVYGSLL</sequence>
<keyword evidence="3" id="KW-1185">Reference proteome</keyword>
<dbReference type="EMBL" id="JALGAR010000005">
    <property type="protein sequence ID" value="MCI4659495.1"/>
    <property type="molecule type" value="Genomic_DNA"/>
</dbReference>
<dbReference type="Proteomes" id="UP001165341">
    <property type="component" value="Unassembled WGS sequence"/>
</dbReference>
<dbReference type="PANTHER" id="PTHR43792:SF1">
    <property type="entry name" value="N-ACETYLTRANSFERASE DOMAIN-CONTAINING PROTEIN"/>
    <property type="match status" value="1"/>
</dbReference>
<organism evidence="2 3">
    <name type="scientific">Cryobacterium zhongshanensis</name>
    <dbReference type="NCBI Taxonomy" id="2928153"/>
    <lineage>
        <taxon>Bacteria</taxon>
        <taxon>Bacillati</taxon>
        <taxon>Actinomycetota</taxon>
        <taxon>Actinomycetes</taxon>
        <taxon>Micrococcales</taxon>
        <taxon>Microbacteriaceae</taxon>
        <taxon>Cryobacterium</taxon>
    </lineage>
</organism>
<name>A0AA41UH33_9MICO</name>
<dbReference type="Pfam" id="PF13302">
    <property type="entry name" value="Acetyltransf_3"/>
    <property type="match status" value="1"/>
</dbReference>
<dbReference type="InterPro" id="IPR051531">
    <property type="entry name" value="N-acetyltransferase"/>
</dbReference>
<dbReference type="PANTHER" id="PTHR43792">
    <property type="entry name" value="GNAT FAMILY, PUTATIVE (AFU_ORTHOLOGUE AFUA_3G00765)-RELATED-RELATED"/>
    <property type="match status" value="1"/>
</dbReference>
<comment type="caution">
    <text evidence="2">The sequence shown here is derived from an EMBL/GenBank/DDBJ whole genome shotgun (WGS) entry which is preliminary data.</text>
</comment>
<dbReference type="InterPro" id="IPR000182">
    <property type="entry name" value="GNAT_dom"/>
</dbReference>
<dbReference type="RefSeq" id="WP_279239092.1">
    <property type="nucleotide sequence ID" value="NZ_JALGAR010000005.1"/>
</dbReference>
<proteinExistence type="predicted"/>
<feature type="domain" description="N-acetyltransferase" evidence="1">
    <location>
        <begin position="9"/>
        <end position="166"/>
    </location>
</feature>
<reference evidence="2" key="1">
    <citation type="submission" date="2022-03" db="EMBL/GenBank/DDBJ databases">
        <title>Cryobacterium sp. nov. strain ZS14-85, isolated from Antarctic soil.</title>
        <authorList>
            <person name="Li J."/>
            <person name="Niu G."/>
        </authorList>
    </citation>
    <scope>NUCLEOTIDE SEQUENCE</scope>
    <source>
        <strain evidence="2">ZS14-85</strain>
    </source>
</reference>
<protein>
    <submittedName>
        <fullName evidence="2">GNAT family N-acetyltransferase</fullName>
    </submittedName>
</protein>
<evidence type="ECO:0000313" key="3">
    <source>
        <dbReference type="Proteomes" id="UP001165341"/>
    </source>
</evidence>
<dbReference type="InterPro" id="IPR016181">
    <property type="entry name" value="Acyl_CoA_acyltransferase"/>
</dbReference>
<evidence type="ECO:0000259" key="1">
    <source>
        <dbReference type="PROSITE" id="PS51186"/>
    </source>
</evidence>
<dbReference type="GO" id="GO:0016747">
    <property type="term" value="F:acyltransferase activity, transferring groups other than amino-acyl groups"/>
    <property type="evidence" value="ECO:0007669"/>
    <property type="project" value="InterPro"/>
</dbReference>